<dbReference type="InterPro" id="IPR032805">
    <property type="entry name" value="Wax_synthase_dom"/>
</dbReference>
<keyword evidence="13 16" id="KW-0472">Membrane</keyword>
<feature type="transmembrane region" description="Helical" evidence="16">
    <location>
        <begin position="514"/>
        <end position="536"/>
    </location>
</feature>
<comment type="subcellular location">
    <subcellularLocation>
        <location evidence="2">Membrane</location>
        <topology evidence="2">Multi-pass membrane protein</topology>
    </subcellularLocation>
    <subcellularLocation>
        <location evidence="3">Plastid</location>
        <location evidence="3">Chloroplast</location>
    </subcellularLocation>
</comment>
<evidence type="ECO:0000256" key="5">
    <source>
        <dbReference type="ARBA" id="ARBA00013208"/>
    </source>
</evidence>
<feature type="active site" evidence="14">
    <location>
        <position position="200"/>
    </location>
</feature>
<dbReference type="PRINTS" id="PR00727">
    <property type="entry name" value="LEADERPTASE"/>
</dbReference>
<feature type="transmembrane region" description="Helical" evidence="16">
    <location>
        <begin position="457"/>
        <end position="478"/>
    </location>
</feature>
<dbReference type="EC" id="3.4.21.89" evidence="5"/>
<evidence type="ECO:0000259" key="17">
    <source>
        <dbReference type="Pfam" id="PF10502"/>
    </source>
</evidence>
<evidence type="ECO:0000256" key="6">
    <source>
        <dbReference type="ARBA" id="ARBA00022528"/>
    </source>
</evidence>
<name>A0A4Y7L9D7_PAPSO</name>
<gene>
    <name evidence="19" type="ORF">C5167_043695</name>
</gene>
<evidence type="ECO:0000256" key="10">
    <source>
        <dbReference type="ARBA" id="ARBA00022801"/>
    </source>
</evidence>
<feature type="region of interest" description="Disordered" evidence="15">
    <location>
        <begin position="77"/>
        <end position="106"/>
    </location>
</feature>
<reference evidence="19 20" key="1">
    <citation type="journal article" date="2018" name="Science">
        <title>The opium poppy genome and morphinan production.</title>
        <authorList>
            <person name="Guo L."/>
            <person name="Winzer T."/>
            <person name="Yang X."/>
            <person name="Li Y."/>
            <person name="Ning Z."/>
            <person name="He Z."/>
            <person name="Teodor R."/>
            <person name="Lu Y."/>
            <person name="Bowser T.A."/>
            <person name="Graham I.A."/>
            <person name="Ye K."/>
        </authorList>
    </citation>
    <scope>NUCLEOTIDE SEQUENCE [LARGE SCALE GENOMIC DNA]</scope>
    <source>
        <strain evidence="20">cv. HN1</strain>
        <tissue evidence="19">Leaves</tissue>
    </source>
</reference>
<dbReference type="FunFam" id="2.10.109.10:FF:000012">
    <property type="entry name" value="Peptidase/ serine-type peptidase"/>
    <property type="match status" value="1"/>
</dbReference>
<dbReference type="EMBL" id="CM010724">
    <property type="protein sequence ID" value="RZC81108.1"/>
    <property type="molecule type" value="Genomic_DNA"/>
</dbReference>
<dbReference type="Proteomes" id="UP000316621">
    <property type="component" value="Chromosome 10"/>
</dbReference>
<protein>
    <recommendedName>
        <fullName evidence="5">signal peptidase I</fullName>
        <ecNumber evidence="5">3.4.21.89</ecNumber>
    </recommendedName>
</protein>
<dbReference type="GO" id="GO:0004252">
    <property type="term" value="F:serine-type endopeptidase activity"/>
    <property type="evidence" value="ECO:0007669"/>
    <property type="project" value="InterPro"/>
</dbReference>
<feature type="transmembrane region" description="Helical" evidence="16">
    <location>
        <begin position="484"/>
        <end position="502"/>
    </location>
</feature>
<dbReference type="InterPro" id="IPR019758">
    <property type="entry name" value="Pept_S26A_signal_pept_1_CS"/>
</dbReference>
<feature type="compositionally biased region" description="Gly residues" evidence="15">
    <location>
        <begin position="86"/>
        <end position="99"/>
    </location>
</feature>
<keyword evidence="6" id="KW-0150">Chloroplast</keyword>
<dbReference type="CDD" id="cd06530">
    <property type="entry name" value="S26_SPase_I"/>
    <property type="match status" value="1"/>
</dbReference>
<dbReference type="InterPro" id="IPR000223">
    <property type="entry name" value="Pept_S26A_signal_pept_1"/>
</dbReference>
<dbReference type="AlphaFoldDB" id="A0A4Y7L9D7"/>
<evidence type="ECO:0000256" key="14">
    <source>
        <dbReference type="PIRSR" id="PIRSR600223-1"/>
    </source>
</evidence>
<dbReference type="STRING" id="3469.A0A4Y7L9D7"/>
<feature type="domain" description="Wax synthase" evidence="18">
    <location>
        <begin position="406"/>
        <end position="492"/>
    </location>
</feature>
<keyword evidence="10" id="KW-0378">Hydrolase</keyword>
<evidence type="ECO:0000256" key="8">
    <source>
        <dbReference type="ARBA" id="ARBA00022670"/>
    </source>
</evidence>
<dbReference type="PANTHER" id="PTHR43390:SF1">
    <property type="entry name" value="CHLOROPLAST PROCESSING PEPTIDASE"/>
    <property type="match status" value="1"/>
</dbReference>
<keyword evidence="8" id="KW-0645">Protease</keyword>
<comment type="similarity">
    <text evidence="4">Belongs to the peptidase S26 family.</text>
</comment>
<comment type="catalytic activity">
    <reaction evidence="1">
        <text>Cleavage of hydrophobic, N-terminal signal or leader sequences from secreted and periplasmic proteins.</text>
        <dbReference type="EC" id="3.4.21.89"/>
    </reaction>
</comment>
<dbReference type="GO" id="GO:0006465">
    <property type="term" value="P:signal peptide processing"/>
    <property type="evidence" value="ECO:0007669"/>
    <property type="project" value="InterPro"/>
</dbReference>
<evidence type="ECO:0000256" key="9">
    <source>
        <dbReference type="ARBA" id="ARBA00022692"/>
    </source>
</evidence>
<evidence type="ECO:0000256" key="15">
    <source>
        <dbReference type="SAM" id="MobiDB-lite"/>
    </source>
</evidence>
<evidence type="ECO:0000256" key="13">
    <source>
        <dbReference type="ARBA" id="ARBA00023136"/>
    </source>
</evidence>
<evidence type="ECO:0000256" key="1">
    <source>
        <dbReference type="ARBA" id="ARBA00000677"/>
    </source>
</evidence>
<accession>A0A4Y7L9D7</accession>
<evidence type="ECO:0000256" key="2">
    <source>
        <dbReference type="ARBA" id="ARBA00004141"/>
    </source>
</evidence>
<evidence type="ECO:0000256" key="7">
    <source>
        <dbReference type="ARBA" id="ARBA00022640"/>
    </source>
</evidence>
<feature type="transmembrane region" description="Helical" evidence="16">
    <location>
        <begin position="367"/>
        <end position="387"/>
    </location>
</feature>
<dbReference type="InterPro" id="IPR036286">
    <property type="entry name" value="LexA/Signal_pep-like_sf"/>
</dbReference>
<dbReference type="InterPro" id="IPR019533">
    <property type="entry name" value="Peptidase_S26"/>
</dbReference>
<keyword evidence="11" id="KW-0809">Transit peptide</keyword>
<evidence type="ECO:0000256" key="11">
    <source>
        <dbReference type="ARBA" id="ARBA00022946"/>
    </source>
</evidence>
<dbReference type="PANTHER" id="PTHR43390">
    <property type="entry name" value="SIGNAL PEPTIDASE I"/>
    <property type="match status" value="1"/>
</dbReference>
<feature type="domain" description="Peptidase S26" evidence="17">
    <location>
        <begin position="123"/>
        <end position="280"/>
    </location>
</feature>
<dbReference type="GO" id="GO:0009535">
    <property type="term" value="C:chloroplast thylakoid membrane"/>
    <property type="evidence" value="ECO:0007669"/>
    <property type="project" value="TreeGrafter"/>
</dbReference>
<keyword evidence="7" id="KW-0934">Plastid</keyword>
<evidence type="ECO:0000256" key="3">
    <source>
        <dbReference type="ARBA" id="ARBA00004229"/>
    </source>
</evidence>
<dbReference type="PROSITE" id="PS00761">
    <property type="entry name" value="SPASE_I_3"/>
    <property type="match status" value="1"/>
</dbReference>
<dbReference type="Gramene" id="RZC81108">
    <property type="protein sequence ID" value="RZC81108"/>
    <property type="gene ID" value="C5167_043695"/>
</dbReference>
<evidence type="ECO:0000259" key="18">
    <source>
        <dbReference type="Pfam" id="PF13813"/>
    </source>
</evidence>
<evidence type="ECO:0000256" key="16">
    <source>
        <dbReference type="SAM" id="Phobius"/>
    </source>
</evidence>
<dbReference type="InterPro" id="IPR019756">
    <property type="entry name" value="Pept_S26A_signal_pept_1_Ser-AS"/>
</dbReference>
<dbReference type="NCBIfam" id="TIGR02227">
    <property type="entry name" value="sigpep_I_bact"/>
    <property type="match status" value="1"/>
</dbReference>
<proteinExistence type="inferred from homology"/>
<organism evidence="19 20">
    <name type="scientific">Papaver somniferum</name>
    <name type="common">Opium poppy</name>
    <dbReference type="NCBI Taxonomy" id="3469"/>
    <lineage>
        <taxon>Eukaryota</taxon>
        <taxon>Viridiplantae</taxon>
        <taxon>Streptophyta</taxon>
        <taxon>Embryophyta</taxon>
        <taxon>Tracheophyta</taxon>
        <taxon>Spermatophyta</taxon>
        <taxon>Magnoliopsida</taxon>
        <taxon>Ranunculales</taxon>
        <taxon>Papaveraceae</taxon>
        <taxon>Papaveroideae</taxon>
        <taxon>Papaver</taxon>
    </lineage>
</organism>
<dbReference type="PROSITE" id="PS00501">
    <property type="entry name" value="SPASE_I_1"/>
    <property type="match status" value="1"/>
</dbReference>
<evidence type="ECO:0000313" key="20">
    <source>
        <dbReference type="Proteomes" id="UP000316621"/>
    </source>
</evidence>
<dbReference type="Gene3D" id="2.10.109.10">
    <property type="entry name" value="Umud Fragment, subunit A"/>
    <property type="match status" value="1"/>
</dbReference>
<keyword evidence="20" id="KW-1185">Reference proteome</keyword>
<dbReference type="Pfam" id="PF10502">
    <property type="entry name" value="Peptidase_S26"/>
    <property type="match status" value="1"/>
</dbReference>
<keyword evidence="9 16" id="KW-0812">Transmembrane</keyword>
<sequence length="573" mass="64166">MSSLQFFPSNSSLKNPIIISTQITSSIQTHNFNLPISKPPNFNTSSLKTPNFSNLKQFQNPRILKRVKCNGVKDTGEETKLKLDGGGDNGGGGGNGGDGDNGDGGEKKNGFLPDWLNLTSDDAKTVFAAFAVSLAFRSFIAEPRFIPSLSMYPTFDVGDRLVAEKVSYYFRKPCPNDVVIFKSPPVLQQVGYTDSDVFIKRIVAKEGDVVEVHDGKLIVNGVARDEEFILEPPSYDMTPVTVPENSVFVMGDNRNNSYDSHVWGPLPAKNIIGRSVFRYWPPTRIGGTILKDGCPISPPLTDTSKKIAPITTTSQRADDTQKGTQVRMDYFKDRELKEALKDDIRDKLVYQFSTFHVQVSRNIPKGFLRLISVLPIIPIFIILPLYLSWVQFAGTTVQFFLGLELEPQFNQPFLSTSLQDFWGKRWNLMVTGILRPTVYQPMQSIFMSIVGKRCAKLIALLAAFVVSGLMHELIVYYLGRERPTWEISCFFVLHGVALAVEIELKRCFRGKCHLPQLVSGPLTAGFVLVTGSWLFFPQFLRCGADVRAIREYAIIWESIMGLVKKCWDTFLGH</sequence>
<keyword evidence="12 16" id="KW-1133">Transmembrane helix</keyword>
<evidence type="ECO:0000256" key="4">
    <source>
        <dbReference type="ARBA" id="ARBA00009370"/>
    </source>
</evidence>
<evidence type="ECO:0000256" key="12">
    <source>
        <dbReference type="ARBA" id="ARBA00022989"/>
    </source>
</evidence>
<dbReference type="Pfam" id="PF13813">
    <property type="entry name" value="MBOAT_2"/>
    <property type="match status" value="1"/>
</dbReference>
<dbReference type="GO" id="GO:0009003">
    <property type="term" value="F:signal peptidase activity"/>
    <property type="evidence" value="ECO:0007669"/>
    <property type="project" value="UniProtKB-EC"/>
</dbReference>
<dbReference type="GO" id="GO:0010027">
    <property type="term" value="P:thylakoid membrane organization"/>
    <property type="evidence" value="ECO:0007669"/>
    <property type="project" value="TreeGrafter"/>
</dbReference>
<evidence type="ECO:0000313" key="19">
    <source>
        <dbReference type="EMBL" id="RZC81108.1"/>
    </source>
</evidence>
<feature type="active site" evidence="14">
    <location>
        <position position="150"/>
    </location>
</feature>
<dbReference type="SUPFAM" id="SSF51306">
    <property type="entry name" value="LexA/Signal peptidase"/>
    <property type="match status" value="1"/>
</dbReference>